<dbReference type="Proteomes" id="UP000753908">
    <property type="component" value="Unassembled WGS sequence"/>
</dbReference>
<reference evidence="1" key="2">
    <citation type="journal article" date="2022" name="Microbiol. Resour. Announc.">
        <title>Metagenome Sequencing to Explore Phylogenomics of Terrestrial Cyanobacteria.</title>
        <authorList>
            <person name="Ward R.D."/>
            <person name="Stajich J.E."/>
            <person name="Johansen J.R."/>
            <person name="Huntemann M."/>
            <person name="Clum A."/>
            <person name="Foster B."/>
            <person name="Foster B."/>
            <person name="Roux S."/>
            <person name="Palaniappan K."/>
            <person name="Varghese N."/>
            <person name="Mukherjee S."/>
            <person name="Reddy T.B.K."/>
            <person name="Daum C."/>
            <person name="Copeland A."/>
            <person name="Chen I.A."/>
            <person name="Ivanova N.N."/>
            <person name="Kyrpides N.C."/>
            <person name="Shapiro N."/>
            <person name="Eloe-Fadrosh E.A."/>
            <person name="Pietrasiak N."/>
        </authorList>
    </citation>
    <scope>NUCLEOTIDE SEQUENCE</scope>
    <source>
        <strain evidence="1">CPER-KK1</strain>
    </source>
</reference>
<gene>
    <name evidence="1" type="ORF">KME25_29645</name>
</gene>
<protein>
    <submittedName>
        <fullName evidence="1">Uncharacterized protein</fullName>
    </submittedName>
</protein>
<name>A0A951UCL1_9CYAN</name>
<accession>A0A951UCL1</accession>
<reference evidence="1" key="1">
    <citation type="submission" date="2021-05" db="EMBL/GenBank/DDBJ databases">
        <authorList>
            <person name="Pietrasiak N."/>
            <person name="Ward R."/>
            <person name="Stajich J.E."/>
            <person name="Kurbessoian T."/>
        </authorList>
    </citation>
    <scope>NUCLEOTIDE SEQUENCE</scope>
    <source>
        <strain evidence="1">CPER-KK1</strain>
    </source>
</reference>
<dbReference type="NCBIfam" id="TIGR01643">
    <property type="entry name" value="YD_repeat_2x"/>
    <property type="match status" value="1"/>
</dbReference>
<proteinExistence type="predicted"/>
<comment type="caution">
    <text evidence="1">The sequence shown here is derived from an EMBL/GenBank/DDBJ whole genome shotgun (WGS) entry which is preliminary data.</text>
</comment>
<dbReference type="AlphaFoldDB" id="A0A951UCL1"/>
<evidence type="ECO:0000313" key="2">
    <source>
        <dbReference type="Proteomes" id="UP000753908"/>
    </source>
</evidence>
<dbReference type="InterPro" id="IPR006530">
    <property type="entry name" value="YD"/>
</dbReference>
<organism evidence="1 2">
    <name type="scientific">Symplocastrum torsivum CPER-KK1</name>
    <dbReference type="NCBI Taxonomy" id="450513"/>
    <lineage>
        <taxon>Bacteria</taxon>
        <taxon>Bacillati</taxon>
        <taxon>Cyanobacteriota</taxon>
        <taxon>Cyanophyceae</taxon>
        <taxon>Oscillatoriophycideae</taxon>
        <taxon>Oscillatoriales</taxon>
        <taxon>Microcoleaceae</taxon>
        <taxon>Symplocastrum</taxon>
    </lineage>
</organism>
<dbReference type="EMBL" id="JAHHIF010000065">
    <property type="protein sequence ID" value="MBW4548563.1"/>
    <property type="molecule type" value="Genomic_DNA"/>
</dbReference>
<sequence>MTNSTNYSDRESLELLLKETEQEPIKKSGLFSRLNRIWQHLVESLIQGQGLKILQSTDRFGNTHWYAYDPVTNSSVTRDSEAEMRVWVEQRYYQ</sequence>
<evidence type="ECO:0000313" key="1">
    <source>
        <dbReference type="EMBL" id="MBW4548563.1"/>
    </source>
</evidence>